<sequence>MGGDSLAHDESDKAQFLWKIFASNSTLDDGSVPTSWKTALVHPIPRNSESNPSNYRQIAITSLFSKIMESIINSQILRYLEDRQLLGRGEGLRSDRSITVVVDGECSDSLSVNAGVSQGSVLSPTLFLLHINDMLQISGIHCYADDSTGDAYYTGRADISRENFQRTPLTASAGIGIIGASISSDVQFRGHLQDKAKLASRKLGVLNRSSQPQLHSRFSRNFLAMQKLWKGLSSAVFPNRYDLQTFKKREQTRERQLLRFLHFVLYTISSLLHIWCTNTARTAKPAAECVSLKLELTLRRMLQPAEPGTYFWNRRTQRQSAGDPGAGAAAAKQAMDDYNKKYDLNAMKNKKKNIQPITVINIRKNNKPTEKNFQQGYAVVIYGFKLTTSILTIFKYAEVFGDAYPQFHPCYSDYWTTAYRWLYRYLKTLPEWATGQTSFIDTHKVWRKRYFYLNRFVPHWVRPYLIKFCVHPLTFAKEELVWKIYKKFAQTQWGKFYIYPSKVFDNYRSMRPYETFEQLDDSTVSKD</sequence>
<organism evidence="1 2">
    <name type="scientific">Spodoptera littoralis</name>
    <name type="common">Egyptian cotton leafworm</name>
    <dbReference type="NCBI Taxonomy" id="7109"/>
    <lineage>
        <taxon>Eukaryota</taxon>
        <taxon>Metazoa</taxon>
        <taxon>Ecdysozoa</taxon>
        <taxon>Arthropoda</taxon>
        <taxon>Hexapoda</taxon>
        <taxon>Insecta</taxon>
        <taxon>Pterygota</taxon>
        <taxon>Neoptera</taxon>
        <taxon>Endopterygota</taxon>
        <taxon>Lepidoptera</taxon>
        <taxon>Glossata</taxon>
        <taxon>Ditrysia</taxon>
        <taxon>Noctuoidea</taxon>
        <taxon>Noctuidae</taxon>
        <taxon>Amphipyrinae</taxon>
        <taxon>Spodoptera</taxon>
    </lineage>
</organism>
<protein>
    <recommendedName>
        <fullName evidence="3">Reverse transcriptase domain-containing protein</fullName>
    </recommendedName>
</protein>
<reference evidence="1" key="1">
    <citation type="submission" date="2022-02" db="EMBL/GenBank/DDBJ databases">
        <authorList>
            <person name="King R."/>
        </authorList>
    </citation>
    <scope>NUCLEOTIDE SEQUENCE</scope>
</reference>
<proteinExistence type="predicted"/>
<accession>A0A9P0IC38</accession>
<dbReference type="EMBL" id="LR824561">
    <property type="protein sequence ID" value="CAH1644008.1"/>
    <property type="molecule type" value="Genomic_DNA"/>
</dbReference>
<evidence type="ECO:0000313" key="2">
    <source>
        <dbReference type="Proteomes" id="UP001153321"/>
    </source>
</evidence>
<dbReference type="AlphaFoldDB" id="A0A9P0IC38"/>
<evidence type="ECO:0008006" key="3">
    <source>
        <dbReference type="Google" id="ProtNLM"/>
    </source>
</evidence>
<name>A0A9P0IC38_SPOLI</name>
<keyword evidence="2" id="KW-1185">Reference proteome</keyword>
<gene>
    <name evidence="1" type="ORF">SPLIT_LOCUS9362</name>
</gene>
<evidence type="ECO:0000313" key="1">
    <source>
        <dbReference type="EMBL" id="CAH1644008.1"/>
    </source>
</evidence>
<dbReference type="PANTHER" id="PTHR19446">
    <property type="entry name" value="REVERSE TRANSCRIPTASES"/>
    <property type="match status" value="1"/>
</dbReference>
<dbReference type="Proteomes" id="UP001153321">
    <property type="component" value="Chromosome 30"/>
</dbReference>